<sequence>MRTARRKAGRALVVIPGLCPLLLASTQKLGLEVPGDSVSCDEYHPFTGSLHSKEEEWLEDNFLVLTLASGRKEGPDLETVSSQWQPESEQGENSAKQPEEEQMLGHLRGLTGVEEEGGNRPLCCDPEHERMKRKQPEGDQETTQEAVCCGAASSHYASGGAWLPEVFGRVRATEKDACGYLTAPEVLTKRNHEVGGVLCLACQGRG</sequence>
<evidence type="ECO:0000313" key="4">
    <source>
        <dbReference type="Proteomes" id="UP001066276"/>
    </source>
</evidence>
<accession>A0AAV7UPD9</accession>
<reference evidence="3" key="1">
    <citation type="journal article" date="2022" name="bioRxiv">
        <title>Sequencing and chromosome-scale assembly of the giantPleurodeles waltlgenome.</title>
        <authorList>
            <person name="Brown T."/>
            <person name="Elewa A."/>
            <person name="Iarovenko S."/>
            <person name="Subramanian E."/>
            <person name="Araus A.J."/>
            <person name="Petzold A."/>
            <person name="Susuki M."/>
            <person name="Suzuki K.-i.T."/>
            <person name="Hayashi T."/>
            <person name="Toyoda A."/>
            <person name="Oliveira C."/>
            <person name="Osipova E."/>
            <person name="Leigh N.D."/>
            <person name="Simon A."/>
            <person name="Yun M.H."/>
        </authorList>
    </citation>
    <scope>NUCLEOTIDE SEQUENCE</scope>
    <source>
        <strain evidence="3">20211129_DDA</strain>
        <tissue evidence="3">Liver</tissue>
    </source>
</reference>
<protein>
    <submittedName>
        <fullName evidence="3">Uncharacterized protein</fullName>
    </submittedName>
</protein>
<feature type="signal peptide" evidence="2">
    <location>
        <begin position="1"/>
        <end position="24"/>
    </location>
</feature>
<dbReference type="Proteomes" id="UP001066276">
    <property type="component" value="Chromosome 3_1"/>
</dbReference>
<comment type="caution">
    <text evidence="3">The sequence shown here is derived from an EMBL/GenBank/DDBJ whole genome shotgun (WGS) entry which is preliminary data.</text>
</comment>
<organism evidence="3 4">
    <name type="scientific">Pleurodeles waltl</name>
    <name type="common">Iberian ribbed newt</name>
    <dbReference type="NCBI Taxonomy" id="8319"/>
    <lineage>
        <taxon>Eukaryota</taxon>
        <taxon>Metazoa</taxon>
        <taxon>Chordata</taxon>
        <taxon>Craniata</taxon>
        <taxon>Vertebrata</taxon>
        <taxon>Euteleostomi</taxon>
        <taxon>Amphibia</taxon>
        <taxon>Batrachia</taxon>
        <taxon>Caudata</taxon>
        <taxon>Salamandroidea</taxon>
        <taxon>Salamandridae</taxon>
        <taxon>Pleurodelinae</taxon>
        <taxon>Pleurodeles</taxon>
    </lineage>
</organism>
<keyword evidence="2" id="KW-0732">Signal</keyword>
<evidence type="ECO:0000256" key="2">
    <source>
        <dbReference type="SAM" id="SignalP"/>
    </source>
</evidence>
<feature type="region of interest" description="Disordered" evidence="1">
    <location>
        <begin position="74"/>
        <end position="101"/>
    </location>
</feature>
<feature type="compositionally biased region" description="Basic and acidic residues" evidence="1">
    <location>
        <begin position="125"/>
        <end position="137"/>
    </location>
</feature>
<name>A0AAV7UPD9_PLEWA</name>
<keyword evidence="4" id="KW-1185">Reference proteome</keyword>
<feature type="chain" id="PRO_5043529661" evidence="2">
    <location>
        <begin position="25"/>
        <end position="206"/>
    </location>
</feature>
<feature type="compositionally biased region" description="Polar residues" evidence="1">
    <location>
        <begin position="79"/>
        <end position="96"/>
    </location>
</feature>
<feature type="region of interest" description="Disordered" evidence="1">
    <location>
        <begin position="115"/>
        <end position="142"/>
    </location>
</feature>
<dbReference type="EMBL" id="JANPWB010000005">
    <property type="protein sequence ID" value="KAJ1190319.1"/>
    <property type="molecule type" value="Genomic_DNA"/>
</dbReference>
<gene>
    <name evidence="3" type="ORF">NDU88_007057</name>
</gene>
<evidence type="ECO:0000256" key="1">
    <source>
        <dbReference type="SAM" id="MobiDB-lite"/>
    </source>
</evidence>
<dbReference type="AlphaFoldDB" id="A0AAV7UPD9"/>
<evidence type="ECO:0000313" key="3">
    <source>
        <dbReference type="EMBL" id="KAJ1190319.1"/>
    </source>
</evidence>
<proteinExistence type="predicted"/>